<dbReference type="Gene3D" id="2.40.50.140">
    <property type="entry name" value="Nucleic acid-binding proteins"/>
    <property type="match status" value="1"/>
</dbReference>
<dbReference type="AlphaFoldDB" id="A0A128A550"/>
<dbReference type="CDD" id="cd05793">
    <property type="entry name" value="S1_IF1A"/>
    <property type="match status" value="1"/>
</dbReference>
<dbReference type="Pfam" id="PF01176">
    <property type="entry name" value="eIF-1a"/>
    <property type="match status" value="1"/>
</dbReference>
<gene>
    <name evidence="6" type="primary">eIF1A</name>
    <name evidence="2" type="synonym">eif1a</name>
    <name evidence="6" type="ORF">NDEV_1699</name>
</gene>
<dbReference type="EMBL" id="LN890280">
    <property type="protein sequence ID" value="CUR52461.1"/>
    <property type="molecule type" value="Genomic_DNA"/>
</dbReference>
<dbReference type="NCBIfam" id="TIGR00523">
    <property type="entry name" value="eIF-1A"/>
    <property type="match status" value="1"/>
</dbReference>
<dbReference type="InterPro" id="IPR001253">
    <property type="entry name" value="TIF_eIF-1A"/>
</dbReference>
<feature type="domain" description="S1-like" evidence="5">
    <location>
        <begin position="3"/>
        <end position="86"/>
    </location>
</feature>
<comment type="function">
    <text evidence="1 2">Seems to be required for maximal rate of protein biosynthesis. Enhances ribosome dissociation into subunits and stabilizes the binding of the initiator Met-tRNA(I) to 40 S ribosomal subunits.</text>
</comment>
<accession>A0A128A550</accession>
<protein>
    <recommendedName>
        <fullName evidence="2">Translation initiation factor 1A</fullName>
        <shortName evidence="2">aIF-1A</shortName>
    </recommendedName>
</protein>
<reference evidence="7" key="1">
    <citation type="submission" date="2015-10" db="EMBL/GenBank/DDBJ databases">
        <authorList>
            <person name="Lehtovirta-Morley L.E."/>
            <person name="Vieille C."/>
        </authorList>
    </citation>
    <scope>NUCLEOTIDE SEQUENCE [LARGE SCALE GENOMIC DNA]</scope>
</reference>
<comment type="similarity">
    <text evidence="2 4">Belongs to the eIF-1A family.</text>
</comment>
<keyword evidence="2 3" id="KW-0648">Protein biosynthesis</keyword>
<keyword evidence="2 3" id="KW-0396">Initiation factor</keyword>
<evidence type="ECO:0000259" key="5">
    <source>
        <dbReference type="PROSITE" id="PS50832"/>
    </source>
</evidence>
<dbReference type="PROSITE" id="PS50832">
    <property type="entry name" value="S1_IF1_TYPE"/>
    <property type="match status" value="1"/>
</dbReference>
<dbReference type="SMART" id="SM00652">
    <property type="entry name" value="eIF1a"/>
    <property type="match status" value="1"/>
</dbReference>
<evidence type="ECO:0000256" key="4">
    <source>
        <dbReference type="RuleBase" id="RU004364"/>
    </source>
</evidence>
<organism evidence="6 7">
    <name type="scientific">Nitrosotalea devaniterrae</name>
    <dbReference type="NCBI Taxonomy" id="1078905"/>
    <lineage>
        <taxon>Archaea</taxon>
        <taxon>Nitrososphaerota</taxon>
        <taxon>Nitrososphaeria</taxon>
        <taxon>Nitrosotaleales</taxon>
        <taxon>Nitrosotaleaceae</taxon>
        <taxon>Nitrosotalea</taxon>
    </lineage>
</organism>
<dbReference type="NCBIfam" id="NF003084">
    <property type="entry name" value="PRK04012.1-3"/>
    <property type="match status" value="1"/>
</dbReference>
<dbReference type="GO" id="GO:0003723">
    <property type="term" value="F:RNA binding"/>
    <property type="evidence" value="ECO:0007669"/>
    <property type="project" value="InterPro"/>
</dbReference>
<evidence type="ECO:0000256" key="1">
    <source>
        <dbReference type="ARBA" id="ARBA00025502"/>
    </source>
</evidence>
<dbReference type="PANTHER" id="PTHR21668">
    <property type="entry name" value="EIF-1A"/>
    <property type="match status" value="1"/>
</dbReference>
<dbReference type="InterPro" id="IPR006196">
    <property type="entry name" value="RNA-binding_domain_S1_IF1"/>
</dbReference>
<dbReference type="InterPro" id="IPR012340">
    <property type="entry name" value="NA-bd_OB-fold"/>
</dbReference>
<dbReference type="NCBIfam" id="NF003085">
    <property type="entry name" value="PRK04012.1-5"/>
    <property type="match status" value="1"/>
</dbReference>
<evidence type="ECO:0000256" key="3">
    <source>
        <dbReference type="PROSITE-ProRule" id="PRU00181"/>
    </source>
</evidence>
<evidence type="ECO:0000313" key="7">
    <source>
        <dbReference type="Proteomes" id="UP000196239"/>
    </source>
</evidence>
<evidence type="ECO:0000256" key="2">
    <source>
        <dbReference type="HAMAP-Rule" id="MF_00216"/>
    </source>
</evidence>
<sequence>MGKRKVLNESELKEMQLPGEGEMLGRVVKLLGSDHILVRCTDDKTRMGRIRGKLKRKIWIRDNDVVTIAPWDFRSDDRGDITWRYTLSQVEMLKQKGLLPQDF</sequence>
<dbReference type="SUPFAM" id="SSF50249">
    <property type="entry name" value="Nucleic acid-binding proteins"/>
    <property type="match status" value="1"/>
</dbReference>
<proteinExistence type="inferred from homology"/>
<evidence type="ECO:0000313" key="6">
    <source>
        <dbReference type="EMBL" id="CUR52461.1"/>
    </source>
</evidence>
<dbReference type="KEGG" id="ndv:NDEV_1699"/>
<dbReference type="HAMAP" id="MF_00216">
    <property type="entry name" value="aIF_1A"/>
    <property type="match status" value="1"/>
</dbReference>
<keyword evidence="7" id="KW-1185">Reference proteome</keyword>
<dbReference type="Proteomes" id="UP000196239">
    <property type="component" value="Chromosome 1"/>
</dbReference>
<name>A0A128A550_9ARCH</name>
<dbReference type="GO" id="GO:0003743">
    <property type="term" value="F:translation initiation factor activity"/>
    <property type="evidence" value="ECO:0007669"/>
    <property type="project" value="UniProtKB-UniRule"/>
</dbReference>